<dbReference type="GO" id="GO:1904680">
    <property type="term" value="F:peptide transmembrane transporter activity"/>
    <property type="evidence" value="ECO:0007669"/>
    <property type="project" value="TreeGrafter"/>
</dbReference>
<dbReference type="InterPro" id="IPR039424">
    <property type="entry name" value="SBP_5"/>
</dbReference>
<dbReference type="PANTHER" id="PTHR30290">
    <property type="entry name" value="PERIPLASMIC BINDING COMPONENT OF ABC TRANSPORTER"/>
    <property type="match status" value="1"/>
</dbReference>
<dbReference type="PIRSF" id="PIRSF002741">
    <property type="entry name" value="MppA"/>
    <property type="match status" value="1"/>
</dbReference>
<dbReference type="PROSITE" id="PS51257">
    <property type="entry name" value="PROKAR_LIPOPROTEIN"/>
    <property type="match status" value="1"/>
</dbReference>
<protein>
    <submittedName>
        <fullName evidence="3">ABC transporter substrate-binding protein</fullName>
    </submittedName>
</protein>
<evidence type="ECO:0000259" key="2">
    <source>
        <dbReference type="Pfam" id="PF00496"/>
    </source>
</evidence>
<dbReference type="EMBL" id="JANKAS010000008">
    <property type="protein sequence ID" value="MCR1899334.1"/>
    <property type="molecule type" value="Genomic_DNA"/>
</dbReference>
<comment type="caution">
    <text evidence="3">The sequence shown here is derived from an EMBL/GenBank/DDBJ whole genome shotgun (WGS) entry which is preliminary data.</text>
</comment>
<dbReference type="Gene3D" id="3.90.76.10">
    <property type="entry name" value="Dipeptide-binding Protein, Domain 1"/>
    <property type="match status" value="1"/>
</dbReference>
<keyword evidence="4" id="KW-1185">Reference proteome</keyword>
<dbReference type="GO" id="GO:0015833">
    <property type="term" value="P:peptide transport"/>
    <property type="evidence" value="ECO:0007669"/>
    <property type="project" value="TreeGrafter"/>
</dbReference>
<organism evidence="3 4">
    <name type="scientific">Irregularibacter muris</name>
    <dbReference type="NCBI Taxonomy" id="1796619"/>
    <lineage>
        <taxon>Bacteria</taxon>
        <taxon>Bacillati</taxon>
        <taxon>Bacillota</taxon>
        <taxon>Clostridia</taxon>
        <taxon>Eubacteriales</taxon>
        <taxon>Eubacteriaceae</taxon>
        <taxon>Irregularibacter</taxon>
    </lineage>
</organism>
<name>A0AAE3HH44_9FIRM</name>
<dbReference type="RefSeq" id="WP_257531573.1">
    <property type="nucleotide sequence ID" value="NZ_JANKAS010000008.1"/>
</dbReference>
<sequence>MKKIMALLLTVMFLAGIFAGCAKKSSSDAPDEKGDKFGGTLNIGTFADPDTLNPLVGNDMAGSWILNNIYPTLMVLDEEGNKVPYIIEEPEISEDGLTVTITLKDGLKWQDGTALTSADIIYTYEILEKEKLQWQYEVLEGVTMEAPDDKTVVFTLSTPFPTFITTIGFWQRIVPAHIWSEVEDVKNFTNDKPVGLGPFKLTDYERGQYYVLESVEQWPLSPEGRPYLDKVIFKPYPDVNTMVLALKSGDIDLTAKEIPAAAAKEIQGDDQFTVVQNMSLGYEHMAINLHSNKLLQDNALRTAMAMAVDRKKVIDFSFDGEGVEMTGYVSPVYEKFQIGNDLPDYDVEGAKKVLADAGYKDTDNDGVLNAPSGEKLSFKVMFASTVTEHEKMARILVDQMKDIGIEIIPEPMDKSLQSDKLYNTHEWELSLGTWGILDDMESSLSTLFHSTAALNFMGWSNPVADEAMMNMKSSISEEETMKDMDVFQKEIVKEVPDIPVFVKKLNFAYRNNFDGFRLLPSNLKGLVDPQSLQQVHQVK</sequence>
<dbReference type="GO" id="GO:0042597">
    <property type="term" value="C:periplasmic space"/>
    <property type="evidence" value="ECO:0007669"/>
    <property type="project" value="UniProtKB-ARBA"/>
</dbReference>
<gene>
    <name evidence="3" type="ORF">NSA47_10100</name>
</gene>
<proteinExistence type="predicted"/>
<dbReference type="GO" id="GO:0043190">
    <property type="term" value="C:ATP-binding cassette (ABC) transporter complex"/>
    <property type="evidence" value="ECO:0007669"/>
    <property type="project" value="InterPro"/>
</dbReference>
<feature type="domain" description="Solute-binding protein family 5" evidence="2">
    <location>
        <begin position="83"/>
        <end position="452"/>
    </location>
</feature>
<dbReference type="AlphaFoldDB" id="A0AAE3HH44"/>
<keyword evidence="1" id="KW-0732">Signal</keyword>
<evidence type="ECO:0000256" key="1">
    <source>
        <dbReference type="SAM" id="SignalP"/>
    </source>
</evidence>
<reference evidence="3" key="1">
    <citation type="submission" date="2022-07" db="EMBL/GenBank/DDBJ databases">
        <title>Enhanced cultured diversity of the mouse gut microbiota enables custom-made synthetic communities.</title>
        <authorList>
            <person name="Afrizal A."/>
        </authorList>
    </citation>
    <scope>NUCLEOTIDE SEQUENCE</scope>
    <source>
        <strain evidence="3">DSM 28593</strain>
    </source>
</reference>
<dbReference type="Proteomes" id="UP001205748">
    <property type="component" value="Unassembled WGS sequence"/>
</dbReference>
<dbReference type="InterPro" id="IPR030678">
    <property type="entry name" value="Peptide/Ni-bd"/>
</dbReference>
<dbReference type="Gene3D" id="3.40.190.10">
    <property type="entry name" value="Periplasmic binding protein-like II"/>
    <property type="match status" value="1"/>
</dbReference>
<feature type="chain" id="PRO_5041919010" evidence="1">
    <location>
        <begin position="23"/>
        <end position="539"/>
    </location>
</feature>
<evidence type="ECO:0000313" key="4">
    <source>
        <dbReference type="Proteomes" id="UP001205748"/>
    </source>
</evidence>
<dbReference type="SUPFAM" id="SSF53850">
    <property type="entry name" value="Periplasmic binding protein-like II"/>
    <property type="match status" value="1"/>
</dbReference>
<dbReference type="CDD" id="cd00995">
    <property type="entry name" value="PBP2_NikA_DppA_OppA_like"/>
    <property type="match status" value="1"/>
</dbReference>
<evidence type="ECO:0000313" key="3">
    <source>
        <dbReference type="EMBL" id="MCR1899334.1"/>
    </source>
</evidence>
<accession>A0AAE3HH44</accession>
<dbReference type="InterPro" id="IPR000914">
    <property type="entry name" value="SBP_5_dom"/>
</dbReference>
<feature type="signal peptide" evidence="1">
    <location>
        <begin position="1"/>
        <end position="22"/>
    </location>
</feature>
<dbReference type="Gene3D" id="3.10.105.10">
    <property type="entry name" value="Dipeptide-binding Protein, Domain 3"/>
    <property type="match status" value="1"/>
</dbReference>
<dbReference type="Pfam" id="PF00496">
    <property type="entry name" value="SBP_bac_5"/>
    <property type="match status" value="1"/>
</dbReference>